<dbReference type="GO" id="GO:0060271">
    <property type="term" value="P:cilium assembly"/>
    <property type="evidence" value="ECO:0007669"/>
    <property type="project" value="TreeGrafter"/>
</dbReference>
<evidence type="ECO:0000313" key="2">
    <source>
        <dbReference type="EMBL" id="CAF3736391.1"/>
    </source>
</evidence>
<dbReference type="InterPro" id="IPR058952">
    <property type="entry name" value="Ig_CFAP47"/>
</dbReference>
<comment type="caution">
    <text evidence="2">The sequence shown here is derived from an EMBL/GenBank/DDBJ whole genome shotgun (WGS) entry which is preliminary data.</text>
</comment>
<dbReference type="PANTHER" id="PTHR45912">
    <property type="entry name" value="CILIA- AND FLAGELLA-ASSOCIATED PROTEIN 47"/>
    <property type="match status" value="1"/>
</dbReference>
<feature type="non-terminal residue" evidence="2">
    <location>
        <position position="1"/>
    </location>
</feature>
<dbReference type="Pfam" id="PF26579">
    <property type="entry name" value="Ig_CFAP47"/>
    <property type="match status" value="1"/>
</dbReference>
<organism evidence="2 3">
    <name type="scientific">Adineta steineri</name>
    <dbReference type="NCBI Taxonomy" id="433720"/>
    <lineage>
        <taxon>Eukaryota</taxon>
        <taxon>Metazoa</taxon>
        <taxon>Spiralia</taxon>
        <taxon>Gnathifera</taxon>
        <taxon>Rotifera</taxon>
        <taxon>Eurotatoria</taxon>
        <taxon>Bdelloidea</taxon>
        <taxon>Adinetida</taxon>
        <taxon>Adinetidae</taxon>
        <taxon>Adineta</taxon>
    </lineage>
</organism>
<gene>
    <name evidence="2" type="ORF">OKA104_LOCUS14819</name>
</gene>
<proteinExistence type="predicted"/>
<accession>A0A818XF89</accession>
<dbReference type="EMBL" id="CAJOAY010000795">
    <property type="protein sequence ID" value="CAF3736391.1"/>
    <property type="molecule type" value="Genomic_DNA"/>
</dbReference>
<sequence>IENYTILNENSSNQDFIQNSIGIQLRKNDNGKTNIIRFNIVYTPTKFTTMDCVLVLTLATGGQLKYPIRFTTLDAPPDDEITVEAVGLNKVSTVGFRLYSPTNSPMAYQAYFTSNSDRSFSITPDSGELLPASSNGTLLKLSFCPTVYGRIFHGMLIIDANDNQWKYVVHGVLPQYEPPKTHSSLPSVNSEEIANRRGTKKRNFILENLQLHQTAISSPIKGASVLTKTNETTSV</sequence>
<dbReference type="GO" id="GO:0005929">
    <property type="term" value="C:cilium"/>
    <property type="evidence" value="ECO:0007669"/>
    <property type="project" value="TreeGrafter"/>
</dbReference>
<dbReference type="AlphaFoldDB" id="A0A818XF89"/>
<dbReference type="Proteomes" id="UP000663881">
    <property type="component" value="Unassembled WGS sequence"/>
</dbReference>
<dbReference type="PANTHER" id="PTHR45912:SF3">
    <property type="entry name" value="CILIA- AND FLAGELLA-ASSOCIATED PROTEIN 47"/>
    <property type="match status" value="1"/>
</dbReference>
<reference evidence="2" key="1">
    <citation type="submission" date="2021-02" db="EMBL/GenBank/DDBJ databases">
        <authorList>
            <person name="Nowell W R."/>
        </authorList>
    </citation>
    <scope>NUCLEOTIDE SEQUENCE</scope>
</reference>
<evidence type="ECO:0000259" key="1">
    <source>
        <dbReference type="Pfam" id="PF26579"/>
    </source>
</evidence>
<evidence type="ECO:0000313" key="3">
    <source>
        <dbReference type="Proteomes" id="UP000663881"/>
    </source>
</evidence>
<name>A0A818XF89_9BILA</name>
<protein>
    <recommendedName>
        <fullName evidence="1">CFAP47-like immunoglobulin-like domain-containing protein</fullName>
    </recommendedName>
</protein>
<feature type="domain" description="CFAP47-like immunoglobulin-like" evidence="1">
    <location>
        <begin position="7"/>
        <end position="71"/>
    </location>
</feature>